<comment type="subcellular location">
    <subcellularLocation>
        <location evidence="1 7">Cell membrane</location>
        <topology evidence="1 7">Multi-pass membrane protein</topology>
    </subcellularLocation>
</comment>
<dbReference type="PROSITE" id="PS50928">
    <property type="entry name" value="ABC_TM1"/>
    <property type="match status" value="1"/>
</dbReference>
<comment type="similarity">
    <text evidence="7">Belongs to the binding-protein-dependent transport system permease family.</text>
</comment>
<evidence type="ECO:0000256" key="1">
    <source>
        <dbReference type="ARBA" id="ARBA00004651"/>
    </source>
</evidence>
<feature type="region of interest" description="Disordered" evidence="8">
    <location>
        <begin position="1"/>
        <end position="28"/>
    </location>
</feature>
<dbReference type="CDD" id="cd06261">
    <property type="entry name" value="TM_PBP2"/>
    <property type="match status" value="1"/>
</dbReference>
<feature type="transmembrane region" description="Helical" evidence="7">
    <location>
        <begin position="34"/>
        <end position="54"/>
    </location>
</feature>
<dbReference type="PANTHER" id="PTHR43227:SF8">
    <property type="entry name" value="DIACETYLCHITOBIOSE UPTAKE SYSTEM PERMEASE PROTEIN DASB"/>
    <property type="match status" value="1"/>
</dbReference>
<accession>A0ABT8FY36</accession>
<dbReference type="InterPro" id="IPR000515">
    <property type="entry name" value="MetI-like"/>
</dbReference>
<sequence length="324" mass="35714">MTTPAPVADPAGSTPQSEPPAATRRPRRPRRTKLPYWLIIPAVSTLLIGLGYPVTWQIINSFKEYGLAQQFGQPAEFIGLQNYASLLTDTVFWTIAARSVAFMALTALITMAIGIAFALLMKAIPTWSRIVLQVAMLLAWSMPIVAQMTVANWLIDDRNGVFNYMLSWIPGLDMVGHNWLVEPLSFFGVAMTIIVWASVPFVAFSVYAGLTQVSDEVLEAAQLDGAGRFQTLRLIIMPIIRPVLVILLLLQLIWDLRVFAQIQLLQDFGAAGERYDLLGTYIYGLGIGQGQFGMASAAAMVVLVLTLAVSWGYVRSMLKEDKES</sequence>
<keyword evidence="6 7" id="KW-0472">Membrane</keyword>
<feature type="transmembrane region" description="Helical" evidence="7">
    <location>
        <begin position="292"/>
        <end position="314"/>
    </location>
</feature>
<keyword evidence="3" id="KW-1003">Cell membrane</keyword>
<dbReference type="Pfam" id="PF00528">
    <property type="entry name" value="BPD_transp_1"/>
    <property type="match status" value="1"/>
</dbReference>
<evidence type="ECO:0000256" key="5">
    <source>
        <dbReference type="ARBA" id="ARBA00022989"/>
    </source>
</evidence>
<dbReference type="Gene3D" id="1.10.3720.10">
    <property type="entry name" value="MetI-like"/>
    <property type="match status" value="1"/>
</dbReference>
<protein>
    <submittedName>
        <fullName evidence="10">Sugar ABC transporter permease</fullName>
    </submittedName>
</protein>
<proteinExistence type="inferred from homology"/>
<evidence type="ECO:0000313" key="11">
    <source>
        <dbReference type="Proteomes" id="UP001172738"/>
    </source>
</evidence>
<reference evidence="10" key="1">
    <citation type="submission" date="2023-06" db="EMBL/GenBank/DDBJ databases">
        <title>SYSU T00b26.</title>
        <authorList>
            <person name="Gao L."/>
            <person name="Fang B.-Z."/>
            <person name="Li W.-J."/>
        </authorList>
    </citation>
    <scope>NUCLEOTIDE SEQUENCE</scope>
    <source>
        <strain evidence="10">SYSU T00b26</strain>
    </source>
</reference>
<evidence type="ECO:0000256" key="3">
    <source>
        <dbReference type="ARBA" id="ARBA00022475"/>
    </source>
</evidence>
<dbReference type="RefSeq" id="WP_301125399.1">
    <property type="nucleotide sequence ID" value="NZ_JAUHPV010000001.1"/>
</dbReference>
<organism evidence="10 11">
    <name type="scientific">Demequina zhanjiangensis</name>
    <dbReference type="NCBI Taxonomy" id="3051659"/>
    <lineage>
        <taxon>Bacteria</taxon>
        <taxon>Bacillati</taxon>
        <taxon>Actinomycetota</taxon>
        <taxon>Actinomycetes</taxon>
        <taxon>Micrococcales</taxon>
        <taxon>Demequinaceae</taxon>
        <taxon>Demequina</taxon>
    </lineage>
</organism>
<keyword evidence="2 7" id="KW-0813">Transport</keyword>
<keyword evidence="4 7" id="KW-0812">Transmembrane</keyword>
<evidence type="ECO:0000259" key="9">
    <source>
        <dbReference type="PROSITE" id="PS50928"/>
    </source>
</evidence>
<evidence type="ECO:0000256" key="2">
    <source>
        <dbReference type="ARBA" id="ARBA00022448"/>
    </source>
</evidence>
<dbReference type="InterPro" id="IPR035906">
    <property type="entry name" value="MetI-like_sf"/>
</dbReference>
<dbReference type="EMBL" id="JAUHPV010000001">
    <property type="protein sequence ID" value="MDN4471609.1"/>
    <property type="molecule type" value="Genomic_DNA"/>
</dbReference>
<dbReference type="SUPFAM" id="SSF161098">
    <property type="entry name" value="MetI-like"/>
    <property type="match status" value="1"/>
</dbReference>
<name>A0ABT8FY36_9MICO</name>
<feature type="domain" description="ABC transmembrane type-1" evidence="9">
    <location>
        <begin position="96"/>
        <end position="313"/>
    </location>
</feature>
<dbReference type="PANTHER" id="PTHR43227">
    <property type="entry name" value="BLL4140 PROTEIN"/>
    <property type="match status" value="1"/>
</dbReference>
<feature type="transmembrane region" description="Helical" evidence="7">
    <location>
        <begin position="132"/>
        <end position="155"/>
    </location>
</feature>
<keyword evidence="11" id="KW-1185">Reference proteome</keyword>
<evidence type="ECO:0000256" key="6">
    <source>
        <dbReference type="ARBA" id="ARBA00023136"/>
    </source>
</evidence>
<dbReference type="InterPro" id="IPR050809">
    <property type="entry name" value="UgpAE/MalFG_permease"/>
</dbReference>
<evidence type="ECO:0000256" key="8">
    <source>
        <dbReference type="SAM" id="MobiDB-lite"/>
    </source>
</evidence>
<keyword evidence="5 7" id="KW-1133">Transmembrane helix</keyword>
<feature type="transmembrane region" description="Helical" evidence="7">
    <location>
        <begin position="231"/>
        <end position="254"/>
    </location>
</feature>
<evidence type="ECO:0000256" key="7">
    <source>
        <dbReference type="RuleBase" id="RU363032"/>
    </source>
</evidence>
<dbReference type="Proteomes" id="UP001172738">
    <property type="component" value="Unassembled WGS sequence"/>
</dbReference>
<feature type="transmembrane region" description="Helical" evidence="7">
    <location>
        <begin position="184"/>
        <end position="210"/>
    </location>
</feature>
<evidence type="ECO:0000313" key="10">
    <source>
        <dbReference type="EMBL" id="MDN4471609.1"/>
    </source>
</evidence>
<evidence type="ECO:0000256" key="4">
    <source>
        <dbReference type="ARBA" id="ARBA00022692"/>
    </source>
</evidence>
<feature type="transmembrane region" description="Helical" evidence="7">
    <location>
        <begin position="95"/>
        <end position="120"/>
    </location>
</feature>
<comment type="caution">
    <text evidence="10">The sequence shown here is derived from an EMBL/GenBank/DDBJ whole genome shotgun (WGS) entry which is preliminary data.</text>
</comment>
<gene>
    <name evidence="10" type="ORF">QQX04_01220</name>
</gene>